<gene>
    <name evidence="1" type="ORF">I4F81_008765</name>
</gene>
<reference evidence="1" key="1">
    <citation type="submission" date="2019-11" db="EMBL/GenBank/DDBJ databases">
        <title>Nori genome reveals adaptations in red seaweeds to the harsh intertidal environment.</title>
        <authorList>
            <person name="Wang D."/>
            <person name="Mao Y."/>
        </authorList>
    </citation>
    <scope>NUCLEOTIDE SEQUENCE</scope>
    <source>
        <tissue evidence="1">Gametophyte</tissue>
    </source>
</reference>
<comment type="caution">
    <text evidence="1">The sequence shown here is derived from an EMBL/GenBank/DDBJ whole genome shotgun (WGS) entry which is preliminary data.</text>
</comment>
<evidence type="ECO:0000313" key="2">
    <source>
        <dbReference type="Proteomes" id="UP000798662"/>
    </source>
</evidence>
<accession>A0ACC3C807</accession>
<name>A0ACC3C807_PYRYE</name>
<dbReference type="Proteomes" id="UP000798662">
    <property type="component" value="Chromosome 2"/>
</dbReference>
<sequence>MRDELTLNCENGCRTAHKFHAISQHYNERRDEGRRGRQESPILRLRSLNNWIKSVLVNLHTRPGARVLDLCSGKGGDLQKWTRAQASSYVACDTAEVSVQQALRRYNDLGRRPFPATFLVGDCFAKDVLAYIDDGVGTFDIVSCQFAVHYAFENEERVRRMLANVSGALKPGGFFIGTTPDANVLVRKLRAISGMSFANAVFRVVFDDIDPPHNNKAFSRDRSPYGIRYSFSLGASVVDCPEYLVHFPSFEKVAAEYDLELLLLQNFHNFFTEYAAPGSPYRELLMRMKVLDETGTMSPDEWDAAYLYTVFAFRKKGGDGTDGGLAAAAAKAKAKGGYPPAKMEDIITMT</sequence>
<proteinExistence type="predicted"/>
<organism evidence="1 2">
    <name type="scientific">Pyropia yezoensis</name>
    <name type="common">Susabi-nori</name>
    <name type="synonym">Porphyra yezoensis</name>
    <dbReference type="NCBI Taxonomy" id="2788"/>
    <lineage>
        <taxon>Eukaryota</taxon>
        <taxon>Rhodophyta</taxon>
        <taxon>Bangiophyceae</taxon>
        <taxon>Bangiales</taxon>
        <taxon>Bangiaceae</taxon>
        <taxon>Pyropia</taxon>
    </lineage>
</organism>
<evidence type="ECO:0000313" key="1">
    <source>
        <dbReference type="EMBL" id="KAK1866245.1"/>
    </source>
</evidence>
<protein>
    <submittedName>
        <fullName evidence="1">Uncharacterized protein</fullName>
    </submittedName>
</protein>
<dbReference type="EMBL" id="CM020619">
    <property type="protein sequence ID" value="KAK1866245.1"/>
    <property type="molecule type" value="Genomic_DNA"/>
</dbReference>
<keyword evidence="2" id="KW-1185">Reference proteome</keyword>